<feature type="binding site" evidence="4">
    <location>
        <position position="250"/>
    </location>
    <ligand>
        <name>Fe cation</name>
        <dbReference type="ChEBI" id="CHEBI:24875"/>
    </ligand>
</feature>
<protein>
    <submittedName>
        <fullName evidence="7">Iron(III) transport system substrate-binding protein</fullName>
    </submittedName>
</protein>
<keyword evidence="3 6" id="KW-0732">Signal</keyword>
<dbReference type="CDD" id="cd13543">
    <property type="entry name" value="PBP2_Fbp"/>
    <property type="match status" value="1"/>
</dbReference>
<name>A0A2A9HBG2_TEPT2</name>
<dbReference type="EMBL" id="PDJQ01000001">
    <property type="protein sequence ID" value="PFG73294.1"/>
    <property type="molecule type" value="Genomic_DNA"/>
</dbReference>
<evidence type="ECO:0000256" key="1">
    <source>
        <dbReference type="ARBA" id="ARBA00008520"/>
    </source>
</evidence>
<evidence type="ECO:0000256" key="3">
    <source>
        <dbReference type="ARBA" id="ARBA00022729"/>
    </source>
</evidence>
<dbReference type="PIRSF" id="PIRSF002825">
    <property type="entry name" value="CfbpA"/>
    <property type="match status" value="1"/>
</dbReference>
<dbReference type="AlphaFoldDB" id="A0A2A9HBG2"/>
<evidence type="ECO:0000256" key="4">
    <source>
        <dbReference type="PIRSR" id="PIRSR002825-1"/>
    </source>
</evidence>
<dbReference type="PROSITE" id="PS51257">
    <property type="entry name" value="PROKAR_LIPOPROTEIN"/>
    <property type="match status" value="1"/>
</dbReference>
<keyword evidence="2" id="KW-0406">Ion transport</keyword>
<proteinExistence type="inferred from homology"/>
<comment type="similarity">
    <text evidence="1">Belongs to the bacterial solute-binding protein 1 family.</text>
</comment>
<feature type="region of interest" description="Disordered" evidence="5">
    <location>
        <begin position="24"/>
        <end position="58"/>
    </location>
</feature>
<feature type="signal peptide" evidence="6">
    <location>
        <begin position="1"/>
        <end position="21"/>
    </location>
</feature>
<accession>A0A2A9HBG2</accession>
<dbReference type="Proteomes" id="UP000223071">
    <property type="component" value="Unassembled WGS sequence"/>
</dbReference>
<sequence>MKHLRLIFLLALAIVPLVAAACGGDDDDEEPTPAATAPGGAATAAQSPSPTPKPSGAITVYSGRGESLVKPLFEQFTKETGIQVNVKYGDSAQLATLLAEEGSASPADIFFPQDAGALGAIAKAGLFEKLPEATLAKVPEIYRAKDGSWVGVSGRARVIVYNPSAVPASELPSSVKQLTDPKWKGQVGWAPTNGSFQAFVTALRKLEGEAAAEKWLKDMIANDVKVYKDNRAIVSAVAAGEVKLGLVNHYYLWGFIRDQGEGFAARNHYTAPGDPGTLVNVAGVGLLKTSKNRPAAQAFIDYLLSEAGQKYFVEQTYEYPLVTGMKADPRLPALESLKPPAIDLSDLDDLQGTLALLRKVGALQ</sequence>
<keyword evidence="2" id="KW-0813">Transport</keyword>
<dbReference type="GO" id="GO:0046872">
    <property type="term" value="F:metal ion binding"/>
    <property type="evidence" value="ECO:0007669"/>
    <property type="project" value="UniProtKB-KW"/>
</dbReference>
<feature type="binding site" evidence="4">
    <location>
        <position position="251"/>
    </location>
    <ligand>
        <name>Fe cation</name>
        <dbReference type="ChEBI" id="CHEBI:24875"/>
    </ligand>
</feature>
<keyword evidence="8" id="KW-1185">Reference proteome</keyword>
<keyword evidence="4" id="KW-0408">Iron</keyword>
<keyword evidence="4" id="KW-0479">Metal-binding</keyword>
<dbReference type="GO" id="GO:0006826">
    <property type="term" value="P:iron ion transport"/>
    <property type="evidence" value="ECO:0007669"/>
    <property type="project" value="UniProtKB-KW"/>
</dbReference>
<feature type="compositionally biased region" description="Low complexity" evidence="5">
    <location>
        <begin position="32"/>
        <end position="48"/>
    </location>
</feature>
<evidence type="ECO:0000256" key="2">
    <source>
        <dbReference type="ARBA" id="ARBA00022496"/>
    </source>
</evidence>
<organism evidence="7 8">
    <name type="scientific">Tepidiforma thermophila (strain KCTC 52669 / CGMCC 1.13589 / G233)</name>
    <dbReference type="NCBI Taxonomy" id="2761530"/>
    <lineage>
        <taxon>Bacteria</taxon>
        <taxon>Bacillati</taxon>
        <taxon>Chloroflexota</taxon>
        <taxon>Tepidiformia</taxon>
        <taxon>Tepidiformales</taxon>
        <taxon>Tepidiformaceae</taxon>
        <taxon>Tepidiforma</taxon>
    </lineage>
</organism>
<dbReference type="PANTHER" id="PTHR30006">
    <property type="entry name" value="THIAMINE-BINDING PERIPLASMIC PROTEIN-RELATED"/>
    <property type="match status" value="1"/>
</dbReference>
<dbReference type="InterPro" id="IPR026045">
    <property type="entry name" value="Ferric-bd"/>
</dbReference>
<reference evidence="7 8" key="1">
    <citation type="submission" date="2017-09" db="EMBL/GenBank/DDBJ databases">
        <title>Sequencing the genomes of two abundant thermophiles in Great Basin hot springs: Thermocrinis jamiesonii and novel Chloroflexi Thermoflexus hugenholtzii.</title>
        <authorList>
            <person name="Hedlund B."/>
        </authorList>
    </citation>
    <scope>NUCLEOTIDE SEQUENCE [LARGE SCALE GENOMIC DNA]</scope>
    <source>
        <strain evidence="7 8">G233</strain>
    </source>
</reference>
<feature type="chain" id="PRO_5012789640" evidence="6">
    <location>
        <begin position="22"/>
        <end position="364"/>
    </location>
</feature>
<dbReference type="SUPFAM" id="SSF53850">
    <property type="entry name" value="Periplasmic binding protein-like II"/>
    <property type="match status" value="1"/>
</dbReference>
<dbReference type="RefSeq" id="WP_098502761.1">
    <property type="nucleotide sequence ID" value="NZ_PDJQ01000001.1"/>
</dbReference>
<evidence type="ECO:0000313" key="8">
    <source>
        <dbReference type="Proteomes" id="UP000223071"/>
    </source>
</evidence>
<comment type="caution">
    <text evidence="7">The sequence shown here is derived from an EMBL/GenBank/DDBJ whole genome shotgun (WGS) entry which is preliminary data.</text>
</comment>
<evidence type="ECO:0000256" key="6">
    <source>
        <dbReference type="SAM" id="SignalP"/>
    </source>
</evidence>
<gene>
    <name evidence="7" type="ORF">A9A59_0489</name>
</gene>
<dbReference type="Gene3D" id="3.40.190.10">
    <property type="entry name" value="Periplasmic binding protein-like II"/>
    <property type="match status" value="2"/>
</dbReference>
<dbReference type="Pfam" id="PF13343">
    <property type="entry name" value="SBP_bac_6"/>
    <property type="match status" value="1"/>
</dbReference>
<keyword evidence="2" id="KW-0410">Iron transport</keyword>
<evidence type="ECO:0000313" key="7">
    <source>
        <dbReference type="EMBL" id="PFG73294.1"/>
    </source>
</evidence>
<dbReference type="PANTHER" id="PTHR30006:SF15">
    <property type="entry name" value="IRON-UTILIZATION PERIPLASMIC PROTEIN"/>
    <property type="match status" value="1"/>
</dbReference>
<dbReference type="GO" id="GO:0030288">
    <property type="term" value="C:outer membrane-bounded periplasmic space"/>
    <property type="evidence" value="ECO:0007669"/>
    <property type="project" value="TreeGrafter"/>
</dbReference>
<evidence type="ECO:0000256" key="5">
    <source>
        <dbReference type="SAM" id="MobiDB-lite"/>
    </source>
</evidence>